<organism evidence="4 5">
    <name type="scientific">Lucifera butyrica</name>
    <dbReference type="NCBI Taxonomy" id="1351585"/>
    <lineage>
        <taxon>Bacteria</taxon>
        <taxon>Bacillati</taxon>
        <taxon>Bacillota</taxon>
        <taxon>Negativicutes</taxon>
        <taxon>Veillonellales</taxon>
        <taxon>Veillonellaceae</taxon>
        <taxon>Lucifera</taxon>
    </lineage>
</organism>
<dbReference type="Pfam" id="PF03328">
    <property type="entry name" value="HpcH_HpaI"/>
    <property type="match status" value="1"/>
</dbReference>
<reference evidence="4 5" key="1">
    <citation type="submission" date="2018-06" db="EMBL/GenBank/DDBJ databases">
        <authorList>
            <person name="Strepis N."/>
        </authorList>
    </citation>
    <scope>NUCLEOTIDE SEQUENCE [LARGE SCALE GENOMIC DNA]</scope>
    <source>
        <strain evidence="4">LUCI</strain>
    </source>
</reference>
<protein>
    <recommendedName>
        <fullName evidence="3">HpcH/HpaI aldolase/citrate lyase domain-containing protein</fullName>
    </recommendedName>
</protein>
<gene>
    <name evidence="4" type="ORF">LUCI_2492</name>
</gene>
<dbReference type="InterPro" id="IPR005000">
    <property type="entry name" value="Aldolase/citrate-lyase_domain"/>
</dbReference>
<dbReference type="InterPro" id="IPR040442">
    <property type="entry name" value="Pyrv_kinase-like_dom_sf"/>
</dbReference>
<dbReference type="RefSeq" id="WP_165865983.1">
    <property type="nucleotide sequence ID" value="NZ_UPPP01000072.1"/>
</dbReference>
<dbReference type="InterPro" id="IPR015813">
    <property type="entry name" value="Pyrv/PenolPyrv_kinase-like_dom"/>
</dbReference>
<proteinExistence type="predicted"/>
<evidence type="ECO:0000313" key="4">
    <source>
        <dbReference type="EMBL" id="VBB07248.1"/>
    </source>
</evidence>
<dbReference type="Proteomes" id="UP000277811">
    <property type="component" value="Unassembled WGS sequence"/>
</dbReference>
<keyword evidence="2" id="KW-0456">Lyase</keyword>
<dbReference type="EMBL" id="UPPP01000072">
    <property type="protein sequence ID" value="VBB07248.1"/>
    <property type="molecule type" value="Genomic_DNA"/>
</dbReference>
<evidence type="ECO:0000256" key="1">
    <source>
        <dbReference type="ARBA" id="ARBA00022723"/>
    </source>
</evidence>
<dbReference type="GO" id="GO:0016832">
    <property type="term" value="F:aldehyde-lyase activity"/>
    <property type="evidence" value="ECO:0007669"/>
    <property type="project" value="UniProtKB-ARBA"/>
</dbReference>
<dbReference type="Gene3D" id="3.20.20.60">
    <property type="entry name" value="Phosphoenolpyruvate-binding domains"/>
    <property type="match status" value="1"/>
</dbReference>
<dbReference type="PANTHER" id="PTHR30502">
    <property type="entry name" value="2-KETO-3-DEOXY-L-RHAMNONATE ALDOLASE"/>
    <property type="match status" value="1"/>
</dbReference>
<sequence>MNHAINEVLCNPFKTAIVKGEAQIGLWLSTATPYIAEIAATAGYDWLLLDGEHAPNTIQTQLSQLQAIAPYPSHPVIRVAEGNRTLIKQALDIGAQTLLVPMINSASEAQEMVSAMRYPPLGVRGVGASIARASRWGRVSDYMQKAEENLCLLVQAETKAAIDNLDEIVQVDGIDGVFIGPADLSASLGYEDAGHPEMQAIIEKSIKRIRALGKAAGTLAVEPEMAQKCIKWGATFVAVAVDTMLFTQALDTALAIFKTNKPVEVKKSY</sequence>
<evidence type="ECO:0000313" key="5">
    <source>
        <dbReference type="Proteomes" id="UP000277811"/>
    </source>
</evidence>
<accession>A0A498RDH1</accession>
<keyword evidence="5" id="KW-1185">Reference proteome</keyword>
<dbReference type="NCBIfam" id="NF007521">
    <property type="entry name" value="PRK10128.1"/>
    <property type="match status" value="1"/>
</dbReference>
<dbReference type="SUPFAM" id="SSF51621">
    <property type="entry name" value="Phosphoenolpyruvate/pyruvate domain"/>
    <property type="match status" value="1"/>
</dbReference>
<name>A0A498RDH1_9FIRM</name>
<evidence type="ECO:0000259" key="3">
    <source>
        <dbReference type="Pfam" id="PF03328"/>
    </source>
</evidence>
<dbReference type="GO" id="GO:0005737">
    <property type="term" value="C:cytoplasm"/>
    <property type="evidence" value="ECO:0007669"/>
    <property type="project" value="UniProtKB-ARBA"/>
</dbReference>
<evidence type="ECO:0000256" key="2">
    <source>
        <dbReference type="ARBA" id="ARBA00023239"/>
    </source>
</evidence>
<feature type="domain" description="HpcH/HpaI aldolase/citrate lyase" evidence="3">
    <location>
        <begin position="23"/>
        <end position="248"/>
    </location>
</feature>
<dbReference type="GO" id="GO:0046872">
    <property type="term" value="F:metal ion binding"/>
    <property type="evidence" value="ECO:0007669"/>
    <property type="project" value="UniProtKB-KW"/>
</dbReference>
<keyword evidence="1" id="KW-0479">Metal-binding</keyword>
<dbReference type="PANTHER" id="PTHR30502:SF5">
    <property type="entry name" value="2-KETO-3-DEOXY-L-RHAMNONATE ALDOLASE"/>
    <property type="match status" value="1"/>
</dbReference>
<dbReference type="InterPro" id="IPR050251">
    <property type="entry name" value="HpcH-HpaI_aldolase"/>
</dbReference>
<dbReference type="AlphaFoldDB" id="A0A498RDH1"/>
<dbReference type="FunFam" id="3.20.20.60:FF:000004">
    <property type="entry name" value="5-keto-4-deoxy-D-glucarate aldolase"/>
    <property type="match status" value="1"/>
</dbReference>